<evidence type="ECO:0000256" key="15">
    <source>
        <dbReference type="ARBA" id="ARBA00039056"/>
    </source>
</evidence>
<evidence type="ECO:0000256" key="1">
    <source>
        <dbReference type="ARBA" id="ARBA00004374"/>
    </source>
</evidence>
<evidence type="ECO:0000313" key="23">
    <source>
        <dbReference type="Proteomes" id="UP001151287"/>
    </source>
</evidence>
<evidence type="ECO:0000256" key="20">
    <source>
        <dbReference type="ARBA" id="ARBA00076908"/>
    </source>
</evidence>
<dbReference type="GO" id="GO:0005635">
    <property type="term" value="C:nuclear envelope"/>
    <property type="evidence" value="ECO:0007669"/>
    <property type="project" value="TreeGrafter"/>
</dbReference>
<dbReference type="GO" id="GO:0004364">
    <property type="term" value="F:glutathione transferase activity"/>
    <property type="evidence" value="ECO:0007669"/>
    <property type="project" value="TreeGrafter"/>
</dbReference>
<evidence type="ECO:0000256" key="3">
    <source>
        <dbReference type="ARBA" id="ARBA00022692"/>
    </source>
</evidence>
<reference evidence="22" key="1">
    <citation type="journal article" date="2022" name="Cell">
        <title>Repeat-based holocentromeres influence genome architecture and karyotype evolution.</title>
        <authorList>
            <person name="Hofstatter P.G."/>
            <person name="Thangavel G."/>
            <person name="Lux T."/>
            <person name="Neumann P."/>
            <person name="Vondrak T."/>
            <person name="Novak P."/>
            <person name="Zhang M."/>
            <person name="Costa L."/>
            <person name="Castellani M."/>
            <person name="Scott A."/>
            <person name="Toegelov H."/>
            <person name="Fuchs J."/>
            <person name="Mata-Sucre Y."/>
            <person name="Dias Y."/>
            <person name="Vanzela A.L.L."/>
            <person name="Huettel B."/>
            <person name="Almeida C.C.S."/>
            <person name="Simkova H."/>
            <person name="Souza G."/>
            <person name="Pedrosa-Harand A."/>
            <person name="Macas J."/>
            <person name="Mayer K.F.X."/>
            <person name="Houben A."/>
            <person name="Marques A."/>
        </authorList>
    </citation>
    <scope>NUCLEOTIDE SEQUENCE</scope>
    <source>
        <strain evidence="22">RhyBre1mFocal</strain>
    </source>
</reference>
<comment type="pathway">
    <text evidence="14">Lipid metabolism; arachidonate metabolism.</text>
</comment>
<evidence type="ECO:0000256" key="16">
    <source>
        <dbReference type="ARBA" id="ARBA00049298"/>
    </source>
</evidence>
<keyword evidence="5 21" id="KW-1133">Transmembrane helix</keyword>
<accession>A0A9Q0CNQ1</accession>
<dbReference type="Gene3D" id="1.20.120.550">
    <property type="entry name" value="Membrane associated eicosanoid/glutathione metabolism-like domain"/>
    <property type="match status" value="1"/>
</dbReference>
<dbReference type="GO" id="GO:0005741">
    <property type="term" value="C:mitochondrial outer membrane"/>
    <property type="evidence" value="ECO:0007669"/>
    <property type="project" value="UniProtKB-SubCell"/>
</dbReference>
<keyword evidence="8" id="KW-0496">Mitochondrion</keyword>
<dbReference type="PANTHER" id="PTHR10250">
    <property type="entry name" value="MICROSOMAL GLUTATHIONE S-TRANSFERASE"/>
    <property type="match status" value="1"/>
</dbReference>
<organism evidence="22 23">
    <name type="scientific">Rhynchospora breviuscula</name>
    <dbReference type="NCBI Taxonomy" id="2022672"/>
    <lineage>
        <taxon>Eukaryota</taxon>
        <taxon>Viridiplantae</taxon>
        <taxon>Streptophyta</taxon>
        <taxon>Embryophyta</taxon>
        <taxon>Tracheophyta</taxon>
        <taxon>Spermatophyta</taxon>
        <taxon>Magnoliopsida</taxon>
        <taxon>Liliopsida</taxon>
        <taxon>Poales</taxon>
        <taxon>Cyperaceae</taxon>
        <taxon>Cyperoideae</taxon>
        <taxon>Rhynchosporeae</taxon>
        <taxon>Rhynchospora</taxon>
    </lineage>
</organism>
<dbReference type="GO" id="GO:0006629">
    <property type="term" value="P:lipid metabolic process"/>
    <property type="evidence" value="ECO:0007669"/>
    <property type="project" value="UniProtKB-KW"/>
</dbReference>
<evidence type="ECO:0000256" key="19">
    <source>
        <dbReference type="ARBA" id="ARBA00075145"/>
    </source>
</evidence>
<dbReference type="InterPro" id="IPR001129">
    <property type="entry name" value="Membr-assoc_MAPEG"/>
</dbReference>
<evidence type="ECO:0000256" key="21">
    <source>
        <dbReference type="SAM" id="Phobius"/>
    </source>
</evidence>
<evidence type="ECO:0000313" key="22">
    <source>
        <dbReference type="EMBL" id="KAJ1697300.1"/>
    </source>
</evidence>
<protein>
    <recommendedName>
        <fullName evidence="18">Glutathione S-transferase 3, mitochondrial</fullName>
        <ecNumber evidence="15">4.4.1.20</ecNumber>
    </recommendedName>
    <alternativeName>
        <fullName evidence="19">Glutathione peroxidase MGST3</fullName>
    </alternativeName>
    <alternativeName>
        <fullName evidence="20">LTC4 synthase MGST3</fullName>
    </alternativeName>
</protein>
<keyword evidence="10" id="KW-0564">Palmitate</keyword>
<dbReference type="AlphaFoldDB" id="A0A9Q0CNQ1"/>
<dbReference type="Pfam" id="PF01124">
    <property type="entry name" value="MAPEG"/>
    <property type="match status" value="1"/>
</dbReference>
<keyword evidence="12" id="KW-0449">Lipoprotein</keyword>
<name>A0A9Q0CNQ1_9POAL</name>
<dbReference type="SUPFAM" id="SSF161084">
    <property type="entry name" value="MAPEG domain-like"/>
    <property type="match status" value="1"/>
</dbReference>
<gene>
    <name evidence="22" type="ORF">LUZ63_005812</name>
</gene>
<dbReference type="GO" id="GO:0004602">
    <property type="term" value="F:glutathione peroxidase activity"/>
    <property type="evidence" value="ECO:0007669"/>
    <property type="project" value="TreeGrafter"/>
</dbReference>
<keyword evidence="11" id="KW-0456">Lyase</keyword>
<comment type="pathway">
    <text evidence="13">Lipid metabolism; leukotriene C4 biosynthesis.</text>
</comment>
<sequence>MAMGIQIPKEYGYVVLDLVMYAILHLWMGHLLDKAREKYNVPYPTMYAVEWNMEDKLFNTVQIGRQNSIDYMPVFFVMLLVGGLQHSLISAGLGALYIISLFFYFKLNSTGNPDSCRRLMGLSFLALLGLIICTVSFGINLLTRDVL</sequence>
<proteinExistence type="predicted"/>
<evidence type="ECO:0000256" key="8">
    <source>
        <dbReference type="ARBA" id="ARBA00023128"/>
    </source>
</evidence>
<evidence type="ECO:0000256" key="2">
    <source>
        <dbReference type="ARBA" id="ARBA00022679"/>
    </source>
</evidence>
<comment type="catalytic activity">
    <reaction evidence="17">
        <text>15-deoxy-Delta(12,14)-prostaglandin J2 + glutathione = 15-deoxy-Delta(12,14)-prostaglandin J2-S-(R)-glutathione</text>
        <dbReference type="Rhea" id="RHEA:75963"/>
        <dbReference type="ChEBI" id="CHEBI:57925"/>
        <dbReference type="ChEBI" id="CHEBI:85236"/>
        <dbReference type="ChEBI" id="CHEBI:194498"/>
    </reaction>
    <physiologicalReaction direction="left-to-right" evidence="17">
        <dbReference type="Rhea" id="RHEA:75964"/>
    </physiologicalReaction>
</comment>
<comment type="caution">
    <text evidence="22">The sequence shown here is derived from an EMBL/GenBank/DDBJ whole genome shotgun (WGS) entry which is preliminary data.</text>
</comment>
<evidence type="ECO:0000256" key="12">
    <source>
        <dbReference type="ARBA" id="ARBA00023288"/>
    </source>
</evidence>
<evidence type="ECO:0000256" key="6">
    <source>
        <dbReference type="ARBA" id="ARBA00023002"/>
    </source>
</evidence>
<dbReference type="GO" id="GO:0005783">
    <property type="term" value="C:endoplasmic reticulum"/>
    <property type="evidence" value="ECO:0007669"/>
    <property type="project" value="TreeGrafter"/>
</dbReference>
<keyword evidence="9 21" id="KW-0472">Membrane</keyword>
<dbReference type="FunFam" id="1.20.120.550:FF:000004">
    <property type="entry name" value="Microsomal glutathione S-transferase 3"/>
    <property type="match status" value="1"/>
</dbReference>
<evidence type="ECO:0000256" key="4">
    <source>
        <dbReference type="ARBA" id="ARBA00022787"/>
    </source>
</evidence>
<evidence type="ECO:0000256" key="13">
    <source>
        <dbReference type="ARBA" id="ARBA00037884"/>
    </source>
</evidence>
<keyword evidence="4" id="KW-1000">Mitochondrion outer membrane</keyword>
<keyword evidence="6" id="KW-0560">Oxidoreductase</keyword>
<feature type="transmembrane region" description="Helical" evidence="21">
    <location>
        <begin position="12"/>
        <end position="32"/>
    </location>
</feature>
<evidence type="ECO:0000256" key="18">
    <source>
        <dbReference type="ARBA" id="ARBA00069748"/>
    </source>
</evidence>
<dbReference type="EMBL" id="JAMQYH010000002">
    <property type="protein sequence ID" value="KAJ1697300.1"/>
    <property type="molecule type" value="Genomic_DNA"/>
</dbReference>
<comment type="subcellular location">
    <subcellularLocation>
        <location evidence="1">Mitochondrion outer membrane</location>
        <topology evidence="1">Multi-pass membrane protein</topology>
    </subcellularLocation>
</comment>
<dbReference type="GO" id="GO:0006691">
    <property type="term" value="P:leukotriene metabolic process"/>
    <property type="evidence" value="ECO:0007669"/>
    <property type="project" value="UniProtKB-ARBA"/>
</dbReference>
<evidence type="ECO:0000256" key="17">
    <source>
        <dbReference type="ARBA" id="ARBA00051411"/>
    </source>
</evidence>
<evidence type="ECO:0000256" key="10">
    <source>
        <dbReference type="ARBA" id="ARBA00023139"/>
    </source>
</evidence>
<keyword evidence="3 21" id="KW-0812">Transmembrane</keyword>
<feature type="transmembrane region" description="Helical" evidence="21">
    <location>
        <begin position="74"/>
        <end position="107"/>
    </location>
</feature>
<evidence type="ECO:0000256" key="7">
    <source>
        <dbReference type="ARBA" id="ARBA00023098"/>
    </source>
</evidence>
<evidence type="ECO:0000256" key="11">
    <source>
        <dbReference type="ARBA" id="ARBA00023239"/>
    </source>
</evidence>
<keyword evidence="7" id="KW-0443">Lipid metabolism</keyword>
<feature type="transmembrane region" description="Helical" evidence="21">
    <location>
        <begin position="119"/>
        <end position="142"/>
    </location>
</feature>
<comment type="catalytic activity">
    <reaction evidence="16">
        <text>leukotriene C4 = leukotriene A4 + glutathione</text>
        <dbReference type="Rhea" id="RHEA:17617"/>
        <dbReference type="ChEBI" id="CHEBI:57463"/>
        <dbReference type="ChEBI" id="CHEBI:57925"/>
        <dbReference type="ChEBI" id="CHEBI:57973"/>
        <dbReference type="EC" id="4.4.1.20"/>
    </reaction>
    <physiologicalReaction direction="right-to-left" evidence="16">
        <dbReference type="Rhea" id="RHEA:17619"/>
    </physiologicalReaction>
</comment>
<dbReference type="PANTHER" id="PTHR10250:SF22">
    <property type="entry name" value="MICROSOMAL GLUTATHIONE S-TRANSFERASE"/>
    <property type="match status" value="1"/>
</dbReference>
<keyword evidence="2" id="KW-0808">Transferase</keyword>
<evidence type="ECO:0000256" key="5">
    <source>
        <dbReference type="ARBA" id="ARBA00022989"/>
    </source>
</evidence>
<evidence type="ECO:0000256" key="9">
    <source>
        <dbReference type="ARBA" id="ARBA00023136"/>
    </source>
</evidence>
<dbReference type="GO" id="GO:0004464">
    <property type="term" value="F:leukotriene-C4 synthase activity"/>
    <property type="evidence" value="ECO:0007669"/>
    <property type="project" value="UniProtKB-EC"/>
</dbReference>
<dbReference type="EC" id="4.4.1.20" evidence="15"/>
<dbReference type="InterPro" id="IPR050997">
    <property type="entry name" value="MAPEG"/>
</dbReference>
<evidence type="ECO:0000256" key="14">
    <source>
        <dbReference type="ARBA" id="ARBA00037916"/>
    </source>
</evidence>
<dbReference type="Proteomes" id="UP001151287">
    <property type="component" value="Unassembled WGS sequence"/>
</dbReference>
<dbReference type="OrthoDB" id="410651at2759"/>
<dbReference type="InterPro" id="IPR023352">
    <property type="entry name" value="MAPEG-like_dom_sf"/>
</dbReference>
<keyword evidence="23" id="KW-1185">Reference proteome</keyword>